<dbReference type="InterPro" id="IPR050361">
    <property type="entry name" value="MPP/UQCRC_Complex"/>
</dbReference>
<evidence type="ECO:0000259" key="1">
    <source>
        <dbReference type="Pfam" id="PF05193"/>
    </source>
</evidence>
<gene>
    <name evidence="2" type="ORF">DSM104635_01116</name>
</gene>
<evidence type="ECO:0000313" key="2">
    <source>
        <dbReference type="EMBL" id="QGZ94300.1"/>
    </source>
</evidence>
<dbReference type="AlphaFoldDB" id="A0A6I6MHG3"/>
<reference evidence="3" key="1">
    <citation type="submission" date="2019-12" db="EMBL/GenBank/DDBJ databases">
        <title>Complete genome of Terracaulis silvestris 0127_4.</title>
        <authorList>
            <person name="Vieira S."/>
            <person name="Riedel T."/>
            <person name="Sproer C."/>
            <person name="Pascual J."/>
            <person name="Boedeker C."/>
            <person name="Overmann J."/>
        </authorList>
    </citation>
    <scope>NUCLEOTIDE SEQUENCE [LARGE SCALE GENOMIC DNA]</scope>
    <source>
        <strain evidence="3">0127_4</strain>
    </source>
</reference>
<keyword evidence="3" id="KW-1185">Reference proteome</keyword>
<dbReference type="KEGG" id="tsv:DSM104635_01116"/>
<dbReference type="Proteomes" id="UP000431269">
    <property type="component" value="Chromosome"/>
</dbReference>
<proteinExistence type="predicted"/>
<dbReference type="InterPro" id="IPR011249">
    <property type="entry name" value="Metalloenz_LuxS/M16"/>
</dbReference>
<evidence type="ECO:0000313" key="3">
    <source>
        <dbReference type="Proteomes" id="UP000431269"/>
    </source>
</evidence>
<dbReference type="Gene3D" id="3.30.830.10">
    <property type="entry name" value="Metalloenzyme, LuxS/M16 peptidase-like"/>
    <property type="match status" value="2"/>
</dbReference>
<name>A0A6I6MHG3_9CAUL</name>
<organism evidence="2 3">
    <name type="scientific">Terricaulis silvestris</name>
    <dbReference type="NCBI Taxonomy" id="2686094"/>
    <lineage>
        <taxon>Bacteria</taxon>
        <taxon>Pseudomonadati</taxon>
        <taxon>Pseudomonadota</taxon>
        <taxon>Alphaproteobacteria</taxon>
        <taxon>Caulobacterales</taxon>
        <taxon>Caulobacteraceae</taxon>
        <taxon>Terricaulis</taxon>
    </lineage>
</organism>
<dbReference type="InterPro" id="IPR007863">
    <property type="entry name" value="Peptidase_M16_C"/>
</dbReference>
<dbReference type="PANTHER" id="PTHR11851:SF224">
    <property type="entry name" value="PROCESSING PROTEASE"/>
    <property type="match status" value="1"/>
</dbReference>
<sequence length="495" mass="53110">MGARSHTLSLAERVAARRRGEGRATGPAPVCLNAPHPLTPSPQGRRGTLALALLALVAAAPFSTPALAQTQVEAPARREGVQVARIVSPGGIEAWLVSDSTVPMIVLRAYWDGGSAIEPDAQSGVTGVMTDMLTEGAGDLDANAFKERLEELNMGLGFSAGWDGVGLNVTTLSENRDAAFEMARLALMQPRFDAAPLERIKRQMLVGIRTRDTNPNYIGNLALDQALYPGHVYARRTSRESVAAINRAALIERRAALFNRSTLQITIVGDIDAETAGRSVDAIFGALPQGARPPEPADVTLGAPTPLIVRELPQPQSLVLFAGPGIQDEDPDWIPLAVANYILGGGGFSSRLMDQVREQRGLVYGIGTGPAVRDHSALIRGSAQTENGDVREAIEVTRAEMARLYSDGATQAEVNDAITYLTGSFALDLDSNSKIASVVHGYQTANRPIDYINRRNDLIRTVTRDDVNRVIRRLFNPDAFTFVVVGQPEGLQPTQ</sequence>
<dbReference type="Pfam" id="PF05193">
    <property type="entry name" value="Peptidase_M16_C"/>
    <property type="match status" value="1"/>
</dbReference>
<dbReference type="SUPFAM" id="SSF63411">
    <property type="entry name" value="LuxS/MPP-like metallohydrolase"/>
    <property type="match status" value="2"/>
</dbReference>
<accession>A0A6I6MHG3</accession>
<dbReference type="GO" id="GO:0046872">
    <property type="term" value="F:metal ion binding"/>
    <property type="evidence" value="ECO:0007669"/>
    <property type="project" value="InterPro"/>
</dbReference>
<dbReference type="PANTHER" id="PTHR11851">
    <property type="entry name" value="METALLOPROTEASE"/>
    <property type="match status" value="1"/>
</dbReference>
<protein>
    <submittedName>
        <fullName evidence="2">Peptidase M16 inactive domain protein</fullName>
    </submittedName>
</protein>
<dbReference type="EMBL" id="CP047045">
    <property type="protein sequence ID" value="QGZ94300.1"/>
    <property type="molecule type" value="Genomic_DNA"/>
</dbReference>
<feature type="domain" description="Peptidase M16 C-terminal" evidence="1">
    <location>
        <begin position="245"/>
        <end position="419"/>
    </location>
</feature>